<keyword evidence="3" id="KW-1185">Reference proteome</keyword>
<feature type="coiled-coil region" evidence="1">
    <location>
        <begin position="58"/>
        <end position="92"/>
    </location>
</feature>
<comment type="caution">
    <text evidence="2">The sequence shown here is derived from an EMBL/GenBank/DDBJ whole genome shotgun (WGS) entry which is preliminary data.</text>
</comment>
<reference evidence="2 3" key="1">
    <citation type="submission" date="2023-03" db="EMBL/GenBank/DDBJ databases">
        <title>WGS of Gossypium arboreum.</title>
        <authorList>
            <person name="Yu D."/>
        </authorList>
    </citation>
    <scope>NUCLEOTIDE SEQUENCE [LARGE SCALE GENOMIC DNA]</scope>
    <source>
        <tissue evidence="2">Leaf</tissue>
    </source>
</reference>
<accession>A0ABR0PRI5</accession>
<sequence>MTVGIQAKESKRDVRETLKEVEGRTDELNSMKEKFREFVLVSLNSNLKVMQGFLNSTADKLNVRDDTLETTMADLKEQVEEFKKELIVYKIALGNGMLASRLKQQKMDVLKPKEFKGKRTTMDVDNFI</sequence>
<proteinExistence type="predicted"/>
<dbReference type="EMBL" id="JARKNE010000006">
    <property type="protein sequence ID" value="KAK5827062.1"/>
    <property type="molecule type" value="Genomic_DNA"/>
</dbReference>
<protein>
    <submittedName>
        <fullName evidence="2">Uncharacterized protein</fullName>
    </submittedName>
</protein>
<evidence type="ECO:0000256" key="1">
    <source>
        <dbReference type="SAM" id="Coils"/>
    </source>
</evidence>
<evidence type="ECO:0000313" key="3">
    <source>
        <dbReference type="Proteomes" id="UP001358586"/>
    </source>
</evidence>
<organism evidence="2 3">
    <name type="scientific">Gossypium arboreum</name>
    <name type="common">Tree cotton</name>
    <name type="synonym">Gossypium nanking</name>
    <dbReference type="NCBI Taxonomy" id="29729"/>
    <lineage>
        <taxon>Eukaryota</taxon>
        <taxon>Viridiplantae</taxon>
        <taxon>Streptophyta</taxon>
        <taxon>Embryophyta</taxon>
        <taxon>Tracheophyta</taxon>
        <taxon>Spermatophyta</taxon>
        <taxon>Magnoliopsida</taxon>
        <taxon>eudicotyledons</taxon>
        <taxon>Gunneridae</taxon>
        <taxon>Pentapetalae</taxon>
        <taxon>rosids</taxon>
        <taxon>malvids</taxon>
        <taxon>Malvales</taxon>
        <taxon>Malvaceae</taxon>
        <taxon>Malvoideae</taxon>
        <taxon>Gossypium</taxon>
    </lineage>
</organism>
<evidence type="ECO:0000313" key="2">
    <source>
        <dbReference type="EMBL" id="KAK5827062.1"/>
    </source>
</evidence>
<gene>
    <name evidence="2" type="ORF">PVK06_021997</name>
</gene>
<dbReference type="Proteomes" id="UP001358586">
    <property type="component" value="Chromosome 6"/>
</dbReference>
<keyword evidence="1" id="KW-0175">Coiled coil</keyword>
<name>A0ABR0PRI5_GOSAR</name>